<protein>
    <submittedName>
        <fullName evidence="3">Uncharacterized protein</fullName>
    </submittedName>
</protein>
<feature type="region of interest" description="Disordered" evidence="1">
    <location>
        <begin position="1"/>
        <end position="40"/>
    </location>
</feature>
<feature type="transmembrane region" description="Helical" evidence="2">
    <location>
        <begin position="128"/>
        <end position="148"/>
    </location>
</feature>
<feature type="compositionally biased region" description="Basic and acidic residues" evidence="1">
    <location>
        <begin position="13"/>
        <end position="34"/>
    </location>
</feature>
<comment type="caution">
    <text evidence="3">The sequence shown here is derived from an EMBL/GenBank/DDBJ whole genome shotgun (WGS) entry which is preliminary data.</text>
</comment>
<sequence>MAMDNGQGSNSPMKEDREGGRGEGLDERKNKNGDVDVDGDENEVGSLARRRWFGVGVCVVMMAVGALTFSLGFPQAGPALSGRVVVEIFRGPFCEPSYFPWFGRVDRSWAPWLAVVLLMSHPVFPRPVTVVTTCLGGGLWWLMGWYAIAAGA</sequence>
<reference evidence="3 4" key="1">
    <citation type="submission" date="2022-10" db="EMBL/GenBank/DDBJ databases">
        <title>Luteolibacter arcticus strain CCTCC AB 2014275, whole genome shotgun sequencing project.</title>
        <authorList>
            <person name="Zhao G."/>
            <person name="Shen L."/>
        </authorList>
    </citation>
    <scope>NUCLEOTIDE SEQUENCE [LARGE SCALE GENOMIC DNA]</scope>
    <source>
        <strain evidence="3 4">CCTCC AB 2014275</strain>
    </source>
</reference>
<accession>A0ABT3GSA8</accession>
<dbReference type="RefSeq" id="WP_264490509.1">
    <property type="nucleotide sequence ID" value="NZ_JAPDDT010000025.1"/>
</dbReference>
<name>A0ABT3GSA8_9BACT</name>
<evidence type="ECO:0000256" key="1">
    <source>
        <dbReference type="SAM" id="MobiDB-lite"/>
    </source>
</evidence>
<keyword evidence="2" id="KW-1133">Transmembrane helix</keyword>
<keyword evidence="2" id="KW-0812">Transmembrane</keyword>
<evidence type="ECO:0000313" key="3">
    <source>
        <dbReference type="EMBL" id="MCW1926401.1"/>
    </source>
</evidence>
<feature type="compositionally biased region" description="Polar residues" evidence="1">
    <location>
        <begin position="1"/>
        <end position="12"/>
    </location>
</feature>
<dbReference type="Proteomes" id="UP001320876">
    <property type="component" value="Unassembled WGS sequence"/>
</dbReference>
<dbReference type="EMBL" id="JAPDDT010000025">
    <property type="protein sequence ID" value="MCW1926401.1"/>
    <property type="molecule type" value="Genomic_DNA"/>
</dbReference>
<keyword evidence="4" id="KW-1185">Reference proteome</keyword>
<gene>
    <name evidence="3" type="ORF">OKA05_27870</name>
</gene>
<proteinExistence type="predicted"/>
<organism evidence="3 4">
    <name type="scientific">Luteolibacter arcticus</name>
    <dbReference type="NCBI Taxonomy" id="1581411"/>
    <lineage>
        <taxon>Bacteria</taxon>
        <taxon>Pseudomonadati</taxon>
        <taxon>Verrucomicrobiota</taxon>
        <taxon>Verrucomicrobiia</taxon>
        <taxon>Verrucomicrobiales</taxon>
        <taxon>Verrucomicrobiaceae</taxon>
        <taxon>Luteolibacter</taxon>
    </lineage>
</organism>
<keyword evidence="2" id="KW-0472">Membrane</keyword>
<evidence type="ECO:0000256" key="2">
    <source>
        <dbReference type="SAM" id="Phobius"/>
    </source>
</evidence>
<feature type="transmembrane region" description="Helical" evidence="2">
    <location>
        <begin position="52"/>
        <end position="73"/>
    </location>
</feature>
<evidence type="ECO:0000313" key="4">
    <source>
        <dbReference type="Proteomes" id="UP001320876"/>
    </source>
</evidence>